<dbReference type="EMBL" id="JAINUG010000174">
    <property type="protein sequence ID" value="KAJ8390046.1"/>
    <property type="molecule type" value="Genomic_DNA"/>
</dbReference>
<dbReference type="AlphaFoldDB" id="A0AAD7RTE9"/>
<dbReference type="Proteomes" id="UP001221898">
    <property type="component" value="Unassembled WGS sequence"/>
</dbReference>
<accession>A0AAD7RTE9</accession>
<evidence type="ECO:0000313" key="2">
    <source>
        <dbReference type="Proteomes" id="UP001221898"/>
    </source>
</evidence>
<reference evidence="1" key="1">
    <citation type="journal article" date="2023" name="Science">
        <title>Genome structures resolve the early diversification of teleost fishes.</title>
        <authorList>
            <person name="Parey E."/>
            <person name="Louis A."/>
            <person name="Montfort J."/>
            <person name="Bouchez O."/>
            <person name="Roques C."/>
            <person name="Iampietro C."/>
            <person name="Lluch J."/>
            <person name="Castinel A."/>
            <person name="Donnadieu C."/>
            <person name="Desvignes T."/>
            <person name="Floi Bucao C."/>
            <person name="Jouanno E."/>
            <person name="Wen M."/>
            <person name="Mejri S."/>
            <person name="Dirks R."/>
            <person name="Jansen H."/>
            <person name="Henkel C."/>
            <person name="Chen W.J."/>
            <person name="Zahm M."/>
            <person name="Cabau C."/>
            <person name="Klopp C."/>
            <person name="Thompson A.W."/>
            <person name="Robinson-Rechavi M."/>
            <person name="Braasch I."/>
            <person name="Lecointre G."/>
            <person name="Bobe J."/>
            <person name="Postlethwait J.H."/>
            <person name="Berthelot C."/>
            <person name="Roest Crollius H."/>
            <person name="Guiguen Y."/>
        </authorList>
    </citation>
    <scope>NUCLEOTIDE SEQUENCE</scope>
    <source>
        <strain evidence="1">NC1722</strain>
    </source>
</reference>
<sequence>MNLQLFMTQQTEFLCILRINTLEDTYVTGNLLGSLNLNLIFQRTSSSAPSTRSPRSKHVMHPSPVCPRVYGYLKRSQDSPHSTKALVSSYSPFTVVDGK</sequence>
<gene>
    <name evidence="1" type="ORF">AAFF_G00110600</name>
</gene>
<protein>
    <submittedName>
        <fullName evidence="1">Uncharacterized protein</fullName>
    </submittedName>
</protein>
<organism evidence="1 2">
    <name type="scientific">Aldrovandia affinis</name>
    <dbReference type="NCBI Taxonomy" id="143900"/>
    <lineage>
        <taxon>Eukaryota</taxon>
        <taxon>Metazoa</taxon>
        <taxon>Chordata</taxon>
        <taxon>Craniata</taxon>
        <taxon>Vertebrata</taxon>
        <taxon>Euteleostomi</taxon>
        <taxon>Actinopterygii</taxon>
        <taxon>Neopterygii</taxon>
        <taxon>Teleostei</taxon>
        <taxon>Notacanthiformes</taxon>
        <taxon>Halosauridae</taxon>
        <taxon>Aldrovandia</taxon>
    </lineage>
</organism>
<keyword evidence="2" id="KW-1185">Reference proteome</keyword>
<comment type="caution">
    <text evidence="1">The sequence shown here is derived from an EMBL/GenBank/DDBJ whole genome shotgun (WGS) entry which is preliminary data.</text>
</comment>
<proteinExistence type="predicted"/>
<name>A0AAD7RTE9_9TELE</name>
<evidence type="ECO:0000313" key="1">
    <source>
        <dbReference type="EMBL" id="KAJ8390046.1"/>
    </source>
</evidence>